<dbReference type="EMBL" id="JAQQEZ010000062">
    <property type="protein sequence ID" value="MFM0007535.1"/>
    <property type="molecule type" value="Genomic_DNA"/>
</dbReference>
<feature type="chain" id="PRO_5047110650" description="Outer membrane protein beta-barrel domain-containing protein" evidence="1">
    <location>
        <begin position="23"/>
        <end position="274"/>
    </location>
</feature>
<dbReference type="Proteomes" id="UP001629230">
    <property type="component" value="Unassembled WGS sequence"/>
</dbReference>
<keyword evidence="3" id="KW-1185">Reference proteome</keyword>
<dbReference type="RefSeq" id="WP_408182213.1">
    <property type="nucleotide sequence ID" value="NZ_JAQQEZ010000062.1"/>
</dbReference>
<sequence>MRRRILRIALSSVALISLPAWADTPPIVDASTRWQFALTPYVWLPSVDGSMRFSLPDNGEADASTGPYNYFQNIRFFAMLQGEARKGDWSIFADAIYLNFGNHSATVQTKGSGALERQLESSGETSFEGVLIQLGGGHTVVQLSRVTLDAIVGIRYLGVRSSLDVSRNTTAGGAGPGFTPEFHASQSADIYDGFIGVRGRVSLTGDGRWYVPFYLDVGTGTSDFTWQAASGIAYAMKWGDVTLSYRYLAFYGSGDQLVQSLRFKGPVLSATFRF</sequence>
<evidence type="ECO:0000313" key="3">
    <source>
        <dbReference type="Proteomes" id="UP001629230"/>
    </source>
</evidence>
<feature type="signal peptide" evidence="1">
    <location>
        <begin position="1"/>
        <end position="22"/>
    </location>
</feature>
<gene>
    <name evidence="2" type="ORF">PQR57_42160</name>
</gene>
<evidence type="ECO:0008006" key="4">
    <source>
        <dbReference type="Google" id="ProtNLM"/>
    </source>
</evidence>
<evidence type="ECO:0000256" key="1">
    <source>
        <dbReference type="SAM" id="SignalP"/>
    </source>
</evidence>
<keyword evidence="1" id="KW-0732">Signal</keyword>
<reference evidence="2 3" key="1">
    <citation type="journal article" date="2024" name="Chem. Sci.">
        <title>Discovery of megapolipeptins by genome mining of a Burkholderiales bacteria collection.</title>
        <authorList>
            <person name="Paulo B.S."/>
            <person name="Recchia M.J.J."/>
            <person name="Lee S."/>
            <person name="Fergusson C.H."/>
            <person name="Romanowski S.B."/>
            <person name="Hernandez A."/>
            <person name="Krull N."/>
            <person name="Liu D.Y."/>
            <person name="Cavanagh H."/>
            <person name="Bos A."/>
            <person name="Gray C.A."/>
            <person name="Murphy B.T."/>
            <person name="Linington R.G."/>
            <person name="Eustaquio A.S."/>
        </authorList>
    </citation>
    <scope>NUCLEOTIDE SEQUENCE [LARGE SCALE GENOMIC DNA]</scope>
    <source>
        <strain evidence="2 3">RL17-350-BIC-A</strain>
    </source>
</reference>
<protein>
    <recommendedName>
        <fullName evidence="4">Outer membrane protein beta-barrel domain-containing protein</fullName>
    </recommendedName>
</protein>
<evidence type="ECO:0000313" key="2">
    <source>
        <dbReference type="EMBL" id="MFM0007535.1"/>
    </source>
</evidence>
<proteinExistence type="predicted"/>
<comment type="caution">
    <text evidence="2">The sequence shown here is derived from an EMBL/GenBank/DDBJ whole genome shotgun (WGS) entry which is preliminary data.</text>
</comment>
<organism evidence="2 3">
    <name type="scientific">Paraburkholderia dipogonis</name>
    <dbReference type="NCBI Taxonomy" id="1211383"/>
    <lineage>
        <taxon>Bacteria</taxon>
        <taxon>Pseudomonadati</taxon>
        <taxon>Pseudomonadota</taxon>
        <taxon>Betaproteobacteria</taxon>
        <taxon>Burkholderiales</taxon>
        <taxon>Burkholderiaceae</taxon>
        <taxon>Paraburkholderia</taxon>
    </lineage>
</organism>
<accession>A0ABW9B5H3</accession>
<name>A0ABW9B5H3_9BURK</name>